<dbReference type="CDD" id="cd21678">
    <property type="entry name" value="SMP_TCB"/>
    <property type="match status" value="1"/>
</dbReference>
<dbReference type="EMBL" id="CP014245">
    <property type="protein sequence ID" value="AMD21004.1"/>
    <property type="molecule type" value="Genomic_DNA"/>
</dbReference>
<feature type="domain" description="C2" evidence="14">
    <location>
        <begin position="382"/>
        <end position="506"/>
    </location>
</feature>
<keyword evidence="7 13" id="KW-1133">Transmembrane helix</keyword>
<evidence type="ECO:0000256" key="13">
    <source>
        <dbReference type="SAM" id="Phobius"/>
    </source>
</evidence>
<evidence type="ECO:0000256" key="10">
    <source>
        <dbReference type="ARBA" id="ARBA00023136"/>
    </source>
</evidence>
<gene>
    <name evidence="16" type="ORF">AW171_hschr52935</name>
</gene>
<dbReference type="Gene3D" id="2.60.40.150">
    <property type="entry name" value="C2 domain"/>
    <property type="match status" value="4"/>
</dbReference>
<dbReference type="InterPro" id="IPR037765">
    <property type="entry name" value="C2B_Tricalbin"/>
</dbReference>
<feature type="transmembrane region" description="Helical" evidence="13">
    <location>
        <begin position="146"/>
        <end position="163"/>
    </location>
</feature>
<keyword evidence="6" id="KW-0256">Endoplasmic reticulum</keyword>
<feature type="region of interest" description="Disordered" evidence="12">
    <location>
        <begin position="1"/>
        <end position="70"/>
    </location>
</feature>
<evidence type="ECO:0000256" key="5">
    <source>
        <dbReference type="ARBA" id="ARBA00022737"/>
    </source>
</evidence>
<dbReference type="AlphaFoldDB" id="A0A0X8HT69"/>
<sequence length="1191" mass="133125">MASTLTEEVVPGLKPGATEVVHGANHDNNKTYVKNSESPTENDSLHTDKKQKSLSPDADSKGRASTPDEPVVERQIVDSSYVGWKQMGGWQEKDKLTTDDMLLDTYHETFLEDYLPSAAYGDWYHSTAIFAIGGILSFLLGSFKFSLAPVFFVTVLVSVYYRSSIKKYRGTLRDLVQKEMTVQKVENDYESMEWLNSFLDKYWPQLEPSVSHMVVEQANREMAKNPSVPGFISALWIDQFTLGVKPPRIDLVKTFKTTPTDVAVMDWGLSFTPHDLCDLDEKQLKNYVNQKVVVKAKIFGITIPVVVTNIAFRAVVRVRMKMRTAFPHVETVNIQLLDIPDVDFVFKLFGDSIFNWEIMAIPGLLPFVREMARKYAGPMVLPPFSFQLNVPQLLSGSALSIGVLELHVKGANSLRFSKSVHDSEANEINPYLEFAFNDKVAAVTGVAQGSVNPVWNESILILLQSFTDPLSITLLNKRGKFNDKMLGRIQYNLSSLHERGTQTNLSTKFLLNSKPVGELHFDMKFHPTLEAKKLPDGTTEDVPDLNTGITKIVIEGARRLDFDKNKVSSLVEMYINTKLVASSSLVKKDNSPSYNCEHEAIITDRRKTRVKLVVKNNKGEILSSTLQSLNDLIDRGHIEDKWLPLANGKGELKVTTHWKPIELGLKNDSGYTPPIGVIRLFLNKAEDLRNLERIGKIDPYARVLVNGIVKGRTDAKDSTLNPIWNEAVYVPITSPHQRITIECMDVETAGKDRNLGKFDIKVTELFKKGPDDKYVEIIDEEPKVGRLVSKKGVKGTVTYYTSFYPALPVLSLEETLAVDAINDRKIRVQNAKTANAQLTSEQKKELDTEETEIQEMEELYSNKMKLDLDELLQYNSGVFSFTILGGELPQPSCCVQAFFDSNGHASYVSPVFSTKTIRSGTAGECMIRESQWSTATFRISKNPYQNKAEEPICEVSIPTYELIKNCYYKPSILTLEGQSKNGKLMLQTSWFPIVISRLPEVDMITNTGDLKIAIHSASALLPADRNGKSDPYVKFFLDDSDELIYKTKTKKKTLNPIWDEVTTIEIHNRVNNYLRVSVMDWDAGNSDDLIGTATISLADIDPDGETFMDVPLLGPEGEDGGILHLRFMFAPRYTMSVNRVETKVGDLATKGLSAGIHAGTSVIGGGLGAVSKLKKGIMGKKKDKETVPHEA</sequence>
<dbReference type="InterPro" id="IPR031468">
    <property type="entry name" value="SMP_LBD"/>
</dbReference>
<dbReference type="SMART" id="SM00239">
    <property type="entry name" value="C2"/>
    <property type="match status" value="4"/>
</dbReference>
<organism evidence="16 17">
    <name type="scientific">Eremothecium sinecaudum</name>
    <dbReference type="NCBI Taxonomy" id="45286"/>
    <lineage>
        <taxon>Eukaryota</taxon>
        <taxon>Fungi</taxon>
        <taxon>Dikarya</taxon>
        <taxon>Ascomycota</taxon>
        <taxon>Saccharomycotina</taxon>
        <taxon>Saccharomycetes</taxon>
        <taxon>Saccharomycetales</taxon>
        <taxon>Saccharomycetaceae</taxon>
        <taxon>Eremothecium</taxon>
    </lineage>
</organism>
<dbReference type="PROSITE" id="PS51847">
    <property type="entry name" value="SMP"/>
    <property type="match status" value="1"/>
</dbReference>
<evidence type="ECO:0000256" key="8">
    <source>
        <dbReference type="ARBA" id="ARBA00023055"/>
    </source>
</evidence>
<dbReference type="InterPro" id="IPR052455">
    <property type="entry name" value="Tricalbin_domain"/>
</dbReference>
<keyword evidence="5" id="KW-0677">Repeat</keyword>
<dbReference type="GO" id="GO:0008289">
    <property type="term" value="F:lipid binding"/>
    <property type="evidence" value="ECO:0007669"/>
    <property type="project" value="UniProtKB-KW"/>
</dbReference>
<dbReference type="InterPro" id="IPR037756">
    <property type="entry name" value="C2D_Tricalbin"/>
</dbReference>
<keyword evidence="9" id="KW-0446">Lipid-binding</keyword>
<dbReference type="PIRSF" id="PIRSF037232">
    <property type="entry name" value="Tricalbin"/>
    <property type="match status" value="1"/>
</dbReference>
<dbReference type="GO" id="GO:0006869">
    <property type="term" value="P:lipid transport"/>
    <property type="evidence" value="ECO:0007669"/>
    <property type="project" value="UniProtKB-KW"/>
</dbReference>
<keyword evidence="2" id="KW-0813">Transport</keyword>
<keyword evidence="4 13" id="KW-0812">Transmembrane</keyword>
<comment type="subcellular location">
    <subcellularLocation>
        <location evidence="1">Endoplasmic reticulum membrane</location>
    </subcellularLocation>
</comment>
<dbReference type="PRINTS" id="PR00360">
    <property type="entry name" value="C2DOMAIN"/>
</dbReference>
<dbReference type="GO" id="GO:0061817">
    <property type="term" value="P:endoplasmic reticulum-plasma membrane tethering"/>
    <property type="evidence" value="ECO:0007669"/>
    <property type="project" value="InterPro"/>
</dbReference>
<dbReference type="InterPro" id="IPR035892">
    <property type="entry name" value="C2_domain_sf"/>
</dbReference>
<dbReference type="InterPro" id="IPR037762">
    <property type="entry name" value="C2C_Tricalbin"/>
</dbReference>
<feature type="compositionally biased region" description="Polar residues" evidence="12">
    <location>
        <begin position="30"/>
        <end position="42"/>
    </location>
</feature>
<protein>
    <submittedName>
        <fullName evidence="16">HEL277Cp</fullName>
    </submittedName>
</protein>
<evidence type="ECO:0000256" key="9">
    <source>
        <dbReference type="ARBA" id="ARBA00023121"/>
    </source>
</evidence>
<dbReference type="InterPro" id="IPR037761">
    <property type="entry name" value="C2A_Tricalbin"/>
</dbReference>
<dbReference type="InterPro" id="IPR000008">
    <property type="entry name" value="C2_dom"/>
</dbReference>
<evidence type="ECO:0000256" key="1">
    <source>
        <dbReference type="ARBA" id="ARBA00004586"/>
    </source>
</evidence>
<reference evidence="16 17" key="1">
    <citation type="submission" date="2016-01" db="EMBL/GenBank/DDBJ databases">
        <title>Genome sequence of the yeast Holleya sinecauda.</title>
        <authorList>
            <person name="Dietrich F.S."/>
        </authorList>
    </citation>
    <scope>NUCLEOTIDE SEQUENCE [LARGE SCALE GENOMIC DNA]</scope>
    <source>
        <strain evidence="16 17">ATCC 58844</strain>
    </source>
</reference>
<evidence type="ECO:0000256" key="11">
    <source>
        <dbReference type="SAM" id="Coils"/>
    </source>
</evidence>
<dbReference type="Pfam" id="PF24920">
    <property type="entry name" value="C2_TCB1"/>
    <property type="match status" value="1"/>
</dbReference>
<feature type="domain" description="SMP-LTD" evidence="15">
    <location>
        <begin position="188"/>
        <end position="391"/>
    </location>
</feature>
<dbReference type="CDD" id="cd04052">
    <property type="entry name" value="C2B_Tricalbin-like"/>
    <property type="match status" value="1"/>
</dbReference>
<evidence type="ECO:0000256" key="7">
    <source>
        <dbReference type="ARBA" id="ARBA00022989"/>
    </source>
</evidence>
<dbReference type="CDD" id="cd04045">
    <property type="entry name" value="C2C_Tricalbin-like"/>
    <property type="match status" value="1"/>
</dbReference>
<dbReference type="PROSITE" id="PS50004">
    <property type="entry name" value="C2"/>
    <property type="match status" value="3"/>
</dbReference>
<dbReference type="GO" id="GO:0071944">
    <property type="term" value="C:cell periphery"/>
    <property type="evidence" value="ECO:0007669"/>
    <property type="project" value="UniProtKB-ARBA"/>
</dbReference>
<keyword evidence="10 13" id="KW-0472">Membrane</keyword>
<dbReference type="STRING" id="45286.A0A0X8HT69"/>
<dbReference type="SUPFAM" id="SSF49562">
    <property type="entry name" value="C2 domain (Calcium/lipid-binding domain, CaLB)"/>
    <property type="match status" value="4"/>
</dbReference>
<keyword evidence="3" id="KW-0597">Phosphoprotein</keyword>
<keyword evidence="8" id="KW-0445">Lipid transport</keyword>
<dbReference type="InterPro" id="IPR056910">
    <property type="entry name" value="TCB1-3_C2"/>
</dbReference>
<evidence type="ECO:0000256" key="12">
    <source>
        <dbReference type="SAM" id="MobiDB-lite"/>
    </source>
</evidence>
<keyword evidence="17" id="KW-1185">Reference proteome</keyword>
<name>A0A0X8HT69_9SACH</name>
<accession>A0A0X8HT69</accession>
<proteinExistence type="predicted"/>
<dbReference type="Pfam" id="PF25669">
    <property type="entry name" value="SMP_MUG190-like"/>
    <property type="match status" value="1"/>
</dbReference>
<dbReference type="PANTHER" id="PTHR46980">
    <property type="entry name" value="TRICALBIN-1-RELATED"/>
    <property type="match status" value="1"/>
</dbReference>
<dbReference type="FunFam" id="2.60.40.150:FF:000230">
    <property type="entry name" value="Tcb1p"/>
    <property type="match status" value="1"/>
</dbReference>
<dbReference type="Proteomes" id="UP000243052">
    <property type="component" value="Chromosome v"/>
</dbReference>
<dbReference type="CDD" id="cd04044">
    <property type="entry name" value="C2A_Tricalbin-like"/>
    <property type="match status" value="1"/>
</dbReference>
<dbReference type="GO" id="GO:0005789">
    <property type="term" value="C:endoplasmic reticulum membrane"/>
    <property type="evidence" value="ECO:0007669"/>
    <property type="project" value="UniProtKB-SubCell"/>
</dbReference>
<dbReference type="CDD" id="cd04040">
    <property type="entry name" value="C2D_Tricalbin-like"/>
    <property type="match status" value="1"/>
</dbReference>
<evidence type="ECO:0000256" key="6">
    <source>
        <dbReference type="ARBA" id="ARBA00022824"/>
    </source>
</evidence>
<dbReference type="OrthoDB" id="1029639at2759"/>
<dbReference type="InterPro" id="IPR017147">
    <property type="entry name" value="Tricalbin"/>
</dbReference>
<evidence type="ECO:0000256" key="2">
    <source>
        <dbReference type="ARBA" id="ARBA00022448"/>
    </source>
</evidence>
<evidence type="ECO:0000259" key="14">
    <source>
        <dbReference type="PROSITE" id="PS50004"/>
    </source>
</evidence>
<feature type="transmembrane region" description="Helical" evidence="13">
    <location>
        <begin position="292"/>
        <end position="312"/>
    </location>
</feature>
<dbReference type="RefSeq" id="XP_017988000.1">
    <property type="nucleotide sequence ID" value="XM_018132719.1"/>
</dbReference>
<evidence type="ECO:0000313" key="16">
    <source>
        <dbReference type="EMBL" id="AMD21004.1"/>
    </source>
</evidence>
<evidence type="ECO:0000256" key="4">
    <source>
        <dbReference type="ARBA" id="ARBA00022692"/>
    </source>
</evidence>
<dbReference type="GeneID" id="28724278"/>
<evidence type="ECO:0000313" key="17">
    <source>
        <dbReference type="Proteomes" id="UP000243052"/>
    </source>
</evidence>
<evidence type="ECO:0000256" key="3">
    <source>
        <dbReference type="ARBA" id="ARBA00022553"/>
    </source>
</evidence>
<evidence type="ECO:0000259" key="15">
    <source>
        <dbReference type="PROSITE" id="PS51847"/>
    </source>
</evidence>
<feature type="domain" description="C2" evidence="14">
    <location>
        <begin position="987"/>
        <end position="1110"/>
    </location>
</feature>
<dbReference type="PANTHER" id="PTHR46980:SF2">
    <property type="entry name" value="TRICALBIN-1-RELATED"/>
    <property type="match status" value="1"/>
</dbReference>
<feature type="domain" description="C2" evidence="14">
    <location>
        <begin position="657"/>
        <end position="775"/>
    </location>
</feature>
<keyword evidence="11" id="KW-0175">Coiled coil</keyword>
<dbReference type="Pfam" id="PF00168">
    <property type="entry name" value="C2"/>
    <property type="match status" value="4"/>
</dbReference>
<feature type="coiled-coil region" evidence="11">
    <location>
        <begin position="839"/>
        <end position="866"/>
    </location>
</feature>